<sequence length="119" mass="12543">MAVPTRAPEGGTAALPSRKVWRPNPRSCSPDAAAESNGEASDVDPTSGDGADSAAEGNASPLMPPRQSRGEATAIKLLSSHPMDPPKMDSRFPVDFGRGHKKRCRGMAMTTTRQPDLTD</sequence>
<comment type="caution">
    <text evidence="2">The sequence shown here is derived from an EMBL/GenBank/DDBJ whole genome shotgun (WGS) entry which is preliminary data.</text>
</comment>
<feature type="region of interest" description="Disordered" evidence="1">
    <location>
        <begin position="1"/>
        <end position="119"/>
    </location>
</feature>
<proteinExistence type="predicted"/>
<gene>
    <name evidence="2" type="ORF">PVAP13_8KG140200</name>
</gene>
<feature type="compositionally biased region" description="Polar residues" evidence="1">
    <location>
        <begin position="109"/>
        <end position="119"/>
    </location>
</feature>
<dbReference type="AlphaFoldDB" id="A0A8T0PLM1"/>
<evidence type="ECO:0000313" key="3">
    <source>
        <dbReference type="Proteomes" id="UP000823388"/>
    </source>
</evidence>
<keyword evidence="3" id="KW-1185">Reference proteome</keyword>
<name>A0A8T0PLM1_PANVG</name>
<protein>
    <submittedName>
        <fullName evidence="2">Uncharacterized protein</fullName>
    </submittedName>
</protein>
<reference evidence="2" key="1">
    <citation type="submission" date="2020-05" db="EMBL/GenBank/DDBJ databases">
        <title>WGS assembly of Panicum virgatum.</title>
        <authorList>
            <person name="Lovell J.T."/>
            <person name="Jenkins J."/>
            <person name="Shu S."/>
            <person name="Juenger T.E."/>
            <person name="Schmutz J."/>
        </authorList>
    </citation>
    <scope>NUCLEOTIDE SEQUENCE</scope>
    <source>
        <strain evidence="2">AP13</strain>
    </source>
</reference>
<dbReference type="EMBL" id="CM029051">
    <property type="protein sequence ID" value="KAG2561112.1"/>
    <property type="molecule type" value="Genomic_DNA"/>
</dbReference>
<dbReference type="Proteomes" id="UP000823388">
    <property type="component" value="Chromosome 8K"/>
</dbReference>
<evidence type="ECO:0000256" key="1">
    <source>
        <dbReference type="SAM" id="MobiDB-lite"/>
    </source>
</evidence>
<organism evidence="2 3">
    <name type="scientific">Panicum virgatum</name>
    <name type="common">Blackwell switchgrass</name>
    <dbReference type="NCBI Taxonomy" id="38727"/>
    <lineage>
        <taxon>Eukaryota</taxon>
        <taxon>Viridiplantae</taxon>
        <taxon>Streptophyta</taxon>
        <taxon>Embryophyta</taxon>
        <taxon>Tracheophyta</taxon>
        <taxon>Spermatophyta</taxon>
        <taxon>Magnoliopsida</taxon>
        <taxon>Liliopsida</taxon>
        <taxon>Poales</taxon>
        <taxon>Poaceae</taxon>
        <taxon>PACMAD clade</taxon>
        <taxon>Panicoideae</taxon>
        <taxon>Panicodae</taxon>
        <taxon>Paniceae</taxon>
        <taxon>Panicinae</taxon>
        <taxon>Panicum</taxon>
        <taxon>Panicum sect. Hiantes</taxon>
    </lineage>
</organism>
<accession>A0A8T0PLM1</accession>
<evidence type="ECO:0000313" key="2">
    <source>
        <dbReference type="EMBL" id="KAG2561112.1"/>
    </source>
</evidence>